<dbReference type="InterPro" id="IPR002035">
    <property type="entry name" value="VWF_A"/>
</dbReference>
<dbReference type="OrthoDB" id="6132182at2759"/>
<comment type="caution">
    <text evidence="3">The sequence shown here is derived from an EMBL/GenBank/DDBJ whole genome shotgun (WGS) entry which is preliminary data.</text>
</comment>
<dbReference type="AlphaFoldDB" id="A0A3M6UYX7"/>
<evidence type="ECO:0000313" key="4">
    <source>
        <dbReference type="Proteomes" id="UP000275408"/>
    </source>
</evidence>
<dbReference type="InterPro" id="IPR036465">
    <property type="entry name" value="vWFA_dom_sf"/>
</dbReference>
<gene>
    <name evidence="3" type="ORF">pdam_00010763</name>
</gene>
<proteinExistence type="predicted"/>
<dbReference type="SUPFAM" id="SSF53300">
    <property type="entry name" value="vWA-like"/>
    <property type="match status" value="3"/>
</dbReference>
<feature type="compositionally biased region" description="Basic and acidic residues" evidence="1">
    <location>
        <begin position="683"/>
        <end position="692"/>
    </location>
</feature>
<evidence type="ECO:0000256" key="1">
    <source>
        <dbReference type="SAM" id="MobiDB-lite"/>
    </source>
</evidence>
<feature type="domain" description="VWFA" evidence="2">
    <location>
        <begin position="730"/>
        <end position="901"/>
    </location>
</feature>
<dbReference type="InterPro" id="IPR050525">
    <property type="entry name" value="ECM_Assembly_Org"/>
</dbReference>
<organism evidence="3 4">
    <name type="scientific">Pocillopora damicornis</name>
    <name type="common">Cauliflower coral</name>
    <name type="synonym">Millepora damicornis</name>
    <dbReference type="NCBI Taxonomy" id="46731"/>
    <lineage>
        <taxon>Eukaryota</taxon>
        <taxon>Metazoa</taxon>
        <taxon>Cnidaria</taxon>
        <taxon>Anthozoa</taxon>
        <taxon>Hexacorallia</taxon>
        <taxon>Scleractinia</taxon>
        <taxon>Astrocoeniina</taxon>
        <taxon>Pocilloporidae</taxon>
        <taxon>Pocillopora</taxon>
    </lineage>
</organism>
<dbReference type="EMBL" id="RCHS01000500">
    <property type="protein sequence ID" value="RMX58518.1"/>
    <property type="molecule type" value="Genomic_DNA"/>
</dbReference>
<sequence length="1093" mass="120540">MLYKLGGDNVIKRAIFEITLAISSACKTISTMFLHEKGSSFRSLGYFVFTIHWIAILSSGSKVNDTQEVANLMGQLFDDSKACNTPTMELGFLVSGSYKESKDKSEMTFRKALRFVRNMAQKAKVSDSGTHIGLVVYGKKPYLAFDFNQYFEISSLSQAIEEVKTPIAGSNLGEALSFTKNQLYDKSARPNIPKTLIVLLSKRSEDAIGHAVKDLKDAGVKILTVGIGGENDPLEMSDSASDIQNTLISDENHLDTLETKLAPKLCRDVIEGSSSQEVTPDDSDSAMQTEVTLGDSEAAMNPSEEPDPEVITVTPDETPSEETDTGAISNSPNAINSPKKPNIDENKDIQLDQFIQHMTLFFPASVEIGSQMSLSEESNQIYCLAGPRANKVDLVFLVQSSGKMGVPNWIRTVLFMKYVADAFDVSKLESRLGLVVEGRTFHVVVDFNRITKKKLLLSAIGLIPLPFGDQKIGQGLTDVRELVLNPSGRHNVPHILIVVTDGKSSDDVTQPLKSLEKSGVEIFAVGFGNKISLGQLEKIASYPSSTHVFHGDFKEAVKLASKIVAQIYEKNFCGGLDALLKKLLLRKARKSGKKKNADVHAIRKPIPSHDATNRKEAQVESTSSDDDTFEDAMVNPPSNHSNILDALFESSYRDNRTIEPFRETSKMYKTEPNSIPQNGTSPYHDHDERDESTTNDSSSANMTTESTTESNNKHIALKDLVNKVCSAKADIGILIDGSSSVTEANFAKLLDFTKSLSKSFSVSKDHTHIAVATASRGPRMSFDFEGFNDIPSLDTAISRISYNGGPFLLGSSLTGVKTSWFKNSGRKSIPQLLLVLATASSIDDIAVPSREMRDRGVRIEAVGIGSGFEGGQLKEIATHPAQDHVLAVSKYELLPMIRPLLTFRMCRAVGGKLIARPDSDPDPDVMVSNSSTAANQTITNEQQPLPGINHVKNDSNVGKEMTIDPTMKQERQPSKLAATLKQLDQYKMIRQQKNLENSSTEQQYAIEHNSTATNKSQQDEIEKEKLRKDIRRKLYSLIRRLGGTKKDVRAAYRSIIYNINGHHDRDSDERAQKLSVAYSLTRMEMFSYQKFDR</sequence>
<protein>
    <recommendedName>
        <fullName evidence="2">VWFA domain-containing protein</fullName>
    </recommendedName>
</protein>
<name>A0A3M6UYX7_POCDA</name>
<feature type="region of interest" description="Disordered" evidence="1">
    <location>
        <begin position="661"/>
        <end position="711"/>
    </location>
</feature>
<dbReference type="Proteomes" id="UP000275408">
    <property type="component" value="Unassembled WGS sequence"/>
</dbReference>
<feature type="compositionally biased region" description="Polar residues" evidence="1">
    <location>
        <begin position="326"/>
        <end position="336"/>
    </location>
</feature>
<dbReference type="PROSITE" id="PS50234">
    <property type="entry name" value="VWFA"/>
    <property type="match status" value="3"/>
</dbReference>
<feature type="compositionally biased region" description="Polar residues" evidence="1">
    <location>
        <begin position="671"/>
        <end position="681"/>
    </location>
</feature>
<feature type="region of interest" description="Disordered" evidence="1">
    <location>
        <begin position="295"/>
        <end position="343"/>
    </location>
</feature>
<dbReference type="Pfam" id="PF00092">
    <property type="entry name" value="VWA"/>
    <property type="match status" value="3"/>
</dbReference>
<dbReference type="PANTHER" id="PTHR24020">
    <property type="entry name" value="COLLAGEN ALPHA"/>
    <property type="match status" value="1"/>
</dbReference>
<evidence type="ECO:0000313" key="3">
    <source>
        <dbReference type="EMBL" id="RMX58518.1"/>
    </source>
</evidence>
<dbReference type="CDD" id="cd01450">
    <property type="entry name" value="vWFA_subfamily_ECM"/>
    <property type="match status" value="1"/>
</dbReference>
<dbReference type="SMART" id="SM00327">
    <property type="entry name" value="VWA"/>
    <property type="match status" value="3"/>
</dbReference>
<keyword evidence="4" id="KW-1185">Reference proteome</keyword>
<reference evidence="3 4" key="1">
    <citation type="journal article" date="2018" name="Sci. Rep.">
        <title>Comparative analysis of the Pocillopora damicornis genome highlights role of immune system in coral evolution.</title>
        <authorList>
            <person name="Cunning R."/>
            <person name="Bay R.A."/>
            <person name="Gillette P."/>
            <person name="Baker A.C."/>
            <person name="Traylor-Knowles N."/>
        </authorList>
    </citation>
    <scope>NUCLEOTIDE SEQUENCE [LARGE SCALE GENOMIC DNA]</scope>
    <source>
        <strain evidence="3">RSMAS</strain>
        <tissue evidence="3">Whole animal</tissue>
    </source>
</reference>
<accession>A0A3M6UYX7</accession>
<evidence type="ECO:0000259" key="2">
    <source>
        <dbReference type="PROSITE" id="PS50234"/>
    </source>
</evidence>
<feature type="domain" description="VWFA" evidence="2">
    <location>
        <begin position="393"/>
        <end position="567"/>
    </location>
</feature>
<dbReference type="PANTHER" id="PTHR24020:SF20">
    <property type="entry name" value="PH DOMAIN-CONTAINING PROTEIN"/>
    <property type="match status" value="1"/>
</dbReference>
<feature type="region of interest" description="Disordered" evidence="1">
    <location>
        <begin position="594"/>
        <end position="641"/>
    </location>
</feature>
<dbReference type="Gene3D" id="3.40.50.410">
    <property type="entry name" value="von Willebrand factor, type A domain"/>
    <property type="match status" value="3"/>
</dbReference>
<feature type="compositionally biased region" description="Low complexity" evidence="1">
    <location>
        <begin position="697"/>
        <end position="710"/>
    </location>
</feature>
<feature type="domain" description="VWFA" evidence="2">
    <location>
        <begin position="89"/>
        <end position="265"/>
    </location>
</feature>